<evidence type="ECO:0000256" key="5">
    <source>
        <dbReference type="ARBA" id="ARBA00022454"/>
    </source>
</evidence>
<dbReference type="PANTHER" id="PTHR31740:SF2">
    <property type="entry name" value="CENTROMERE PROTEIN L"/>
    <property type="match status" value="1"/>
</dbReference>
<gene>
    <name evidence="8" type="primary">cenpl</name>
</gene>
<evidence type="ECO:0000256" key="2">
    <source>
        <dbReference type="ARBA" id="ARBA00004584"/>
    </source>
</evidence>
<protein>
    <recommendedName>
        <fullName evidence="4">Centromere protein L</fullName>
    </recommendedName>
</protein>
<dbReference type="AlphaFoldDB" id="A0A8D3DBR3"/>
<evidence type="ECO:0000256" key="4">
    <source>
        <dbReference type="ARBA" id="ARBA00016380"/>
    </source>
</evidence>
<dbReference type="GO" id="GO:0000775">
    <property type="term" value="C:chromosome, centromeric region"/>
    <property type="evidence" value="ECO:0007669"/>
    <property type="project" value="UniProtKB-SubCell"/>
</dbReference>
<dbReference type="PANTHER" id="PTHR31740">
    <property type="entry name" value="CENTROMERE PROTEIN L"/>
    <property type="match status" value="1"/>
</dbReference>
<evidence type="ECO:0000256" key="1">
    <source>
        <dbReference type="ARBA" id="ARBA00004123"/>
    </source>
</evidence>
<dbReference type="Pfam" id="PF13092">
    <property type="entry name" value="CENP-L"/>
    <property type="match status" value="1"/>
</dbReference>
<organism evidence="8 9">
    <name type="scientific">Scophthalmus maximus</name>
    <name type="common">Turbot</name>
    <name type="synonym">Psetta maxima</name>
    <dbReference type="NCBI Taxonomy" id="52904"/>
    <lineage>
        <taxon>Eukaryota</taxon>
        <taxon>Metazoa</taxon>
        <taxon>Chordata</taxon>
        <taxon>Craniata</taxon>
        <taxon>Vertebrata</taxon>
        <taxon>Euteleostomi</taxon>
        <taxon>Actinopterygii</taxon>
        <taxon>Neopterygii</taxon>
        <taxon>Teleostei</taxon>
        <taxon>Neoteleostei</taxon>
        <taxon>Acanthomorphata</taxon>
        <taxon>Carangaria</taxon>
        <taxon>Pleuronectiformes</taxon>
        <taxon>Pleuronectoidei</taxon>
        <taxon>Scophthalmidae</taxon>
        <taxon>Scophthalmus</taxon>
    </lineage>
</organism>
<reference evidence="8" key="1">
    <citation type="submission" date="2023-05" db="EMBL/GenBank/DDBJ databases">
        <title>High-quality long-read genome of Scophthalmus maximus.</title>
        <authorList>
            <person name="Lien S."/>
            <person name="Martinez P."/>
        </authorList>
    </citation>
    <scope>NUCLEOTIDE SEQUENCE [LARGE SCALE GENOMIC DNA]</scope>
</reference>
<keyword evidence="7" id="KW-0137">Centromere</keyword>
<dbReference type="GeneTree" id="ENSGT00390000013877"/>
<comment type="similarity">
    <text evidence="3">Belongs to the CENP-L/IML3 family.</text>
</comment>
<dbReference type="Proteomes" id="UP000694558">
    <property type="component" value="Chromosome 1"/>
</dbReference>
<dbReference type="Ensembl" id="ENSSMAT00000068676.1">
    <property type="protein sequence ID" value="ENSSMAP00000056972.1"/>
    <property type="gene ID" value="ENSSMAG00000005546.2"/>
</dbReference>
<evidence type="ECO:0000256" key="6">
    <source>
        <dbReference type="ARBA" id="ARBA00023242"/>
    </source>
</evidence>
<accession>A0A8D3DBR3</accession>
<comment type="subcellular location">
    <subcellularLocation>
        <location evidence="2">Chromosome</location>
        <location evidence="2">Centromere</location>
    </subcellularLocation>
    <subcellularLocation>
        <location evidence="1">Nucleus</location>
    </subcellularLocation>
</comment>
<keyword evidence="6" id="KW-0539">Nucleus</keyword>
<name>A0A8D3DBR3_SCOMX</name>
<dbReference type="InterPro" id="IPR025204">
    <property type="entry name" value="CENP-L"/>
</dbReference>
<evidence type="ECO:0000256" key="7">
    <source>
        <dbReference type="ARBA" id="ARBA00023328"/>
    </source>
</evidence>
<keyword evidence="5" id="KW-0158">Chromosome</keyword>
<evidence type="ECO:0000313" key="8">
    <source>
        <dbReference type="Ensembl" id="ENSSMAP00000056972.1"/>
    </source>
</evidence>
<evidence type="ECO:0000313" key="9">
    <source>
        <dbReference type="Proteomes" id="UP000694558"/>
    </source>
</evidence>
<proteinExistence type="inferred from homology"/>
<reference evidence="8" key="2">
    <citation type="submission" date="2025-08" db="UniProtKB">
        <authorList>
            <consortium name="Ensembl"/>
        </authorList>
    </citation>
    <scope>IDENTIFICATION</scope>
</reference>
<evidence type="ECO:0000256" key="3">
    <source>
        <dbReference type="ARBA" id="ARBA00011060"/>
    </source>
</evidence>
<sequence length="444" mass="50352">MGKRDVQICFRFPSGTLEMEPPPNGVVRTPLNSVVVQRRSKSKSYRLSYRSCLGAASRLGFTPALTARRLNTSRRAPRSRNISEKVNSEQLALLLKTEWRLSYVTPLFKFRHTQLKSYSRQLSAFIAAEKQQGLAVDVEGSQSGFRVSFSVVQGMTETDDDAETVLIQIHTNPLFARQDEPQRSVWSGLLTCINGNTDYLHSLPKDFICLPLFGCSGSEVLTTLVKSWFQQAFDCSFGPLEISHTSLQWLVALWTNCHSESGIQQLKMIWTLPVVPPLQITYTVNPQDAWELWSSVRRDPQEENEGGEAGTSIDIKEVMRFVQGLKGHFYRHFRLDLSSGSLKQVSTALGSAKYNGRIKVRLFSKFFTRYFSLLSLFTNTQGKMSVVLIFFFSVLSDLQQQIHDHHPDTTDRVCPPQNAHLINEDFELTGNAILQQFRVAAWKD</sequence>
<dbReference type="GO" id="GO:0005634">
    <property type="term" value="C:nucleus"/>
    <property type="evidence" value="ECO:0007669"/>
    <property type="project" value="UniProtKB-SubCell"/>
</dbReference>